<dbReference type="Pfam" id="PF08911">
    <property type="entry name" value="NUP50"/>
    <property type="match status" value="1"/>
</dbReference>
<feature type="compositionally biased region" description="Polar residues" evidence="8">
    <location>
        <begin position="245"/>
        <end position="271"/>
    </location>
</feature>
<dbReference type="GO" id="GO:0015031">
    <property type="term" value="P:protein transport"/>
    <property type="evidence" value="ECO:0007669"/>
    <property type="project" value="UniProtKB-KW"/>
</dbReference>
<comment type="subcellular location">
    <subcellularLocation>
        <location evidence="1">Nucleus</location>
        <location evidence="1">Nuclear pore complex</location>
    </subcellularLocation>
</comment>
<dbReference type="InterPro" id="IPR000156">
    <property type="entry name" value="Ran_bind_dom"/>
</dbReference>
<feature type="domain" description="RanBD1" evidence="9">
    <location>
        <begin position="356"/>
        <end position="475"/>
    </location>
</feature>
<evidence type="ECO:0000256" key="4">
    <source>
        <dbReference type="ARBA" id="ARBA00022927"/>
    </source>
</evidence>
<feature type="compositionally biased region" description="Low complexity" evidence="8">
    <location>
        <begin position="93"/>
        <end position="130"/>
    </location>
</feature>
<dbReference type="SMART" id="SM00160">
    <property type="entry name" value="RanBD"/>
    <property type="match status" value="1"/>
</dbReference>
<reference evidence="10 11" key="1">
    <citation type="submission" date="2024-10" db="EMBL/GenBank/DDBJ databases">
        <title>Updated reference genomes for cyclostephanoid diatoms.</title>
        <authorList>
            <person name="Roberts W.R."/>
            <person name="Alverson A.J."/>
        </authorList>
    </citation>
    <scope>NUCLEOTIDE SEQUENCE [LARGE SCALE GENOMIC DNA]</scope>
    <source>
        <strain evidence="10 11">AJA232-27</strain>
    </source>
</reference>
<feature type="compositionally biased region" description="Basic and acidic residues" evidence="8">
    <location>
        <begin position="32"/>
        <end position="41"/>
    </location>
</feature>
<name>A0ABD3LWZ5_9STRA</name>
<feature type="compositionally biased region" description="Acidic residues" evidence="8">
    <location>
        <begin position="344"/>
        <end position="359"/>
    </location>
</feature>
<feature type="compositionally biased region" description="Basic and acidic residues" evidence="8">
    <location>
        <begin position="1"/>
        <end position="10"/>
    </location>
</feature>
<feature type="compositionally biased region" description="Low complexity" evidence="8">
    <location>
        <begin position="296"/>
        <end position="327"/>
    </location>
</feature>
<sequence>MKRVQEHQIESRYSNSRAVQEEPDPGTGIERASQDVLERRKIVSVSRRKFGAGTASKTPSSAAPAAATATTSSAPNNPFASTILARPTTSSFSFNSGGNQPSQSSQSKPNPFANVTFTNSNSGATNNSAMAPPPAATPKFSFTSSTVAPSTSSTAYQPPAANSTFAIGTSNITTPSSQPMTALAKRNKEIRDLNIVLWQTIIDHYEGGQKAADYSGFLKEYLKHADKIQEEYEAAVEEEDRLSNESKPAASSVTSEGTSTSNQPQPASSSWSLFGATAPAAVPSSTDRPSVPFSFSATGPSSSTPSFSFGATTSAASTNSSAPTFSFGATTSAPSTNSAHGGDEENEEDDDPTANPDDGEVEFVERAENTEEEVLYEVRAIPLKKENNEWKKRATGALRVYRHKITRTHRMAVRNEYGKVHFNVAVSSGMKFEKVEKNGKGGKKVTYVRFLAVEEESKGGELFMLQVKPESLDEFHYLLTSLV</sequence>
<accession>A0ABD3LWZ5</accession>
<keyword evidence="7" id="KW-0539">Nucleus</keyword>
<gene>
    <name evidence="10" type="ORF">ACHAWU_007224</name>
</gene>
<keyword evidence="5" id="KW-0811">Translocation</keyword>
<feature type="region of interest" description="Disordered" evidence="8">
    <location>
        <begin position="296"/>
        <end position="359"/>
    </location>
</feature>
<evidence type="ECO:0000256" key="1">
    <source>
        <dbReference type="ARBA" id="ARBA00004567"/>
    </source>
</evidence>
<dbReference type="PANTHER" id="PTHR38697:SF1">
    <property type="entry name" value="NUCLEAR PORE COMPLEX PROTEIN SIMILAR TO S. CEREVISIAE NUP2 (EUROFUNG)"/>
    <property type="match status" value="1"/>
</dbReference>
<evidence type="ECO:0000313" key="10">
    <source>
        <dbReference type="EMBL" id="KAL3756273.1"/>
    </source>
</evidence>
<dbReference type="PANTHER" id="PTHR38697">
    <property type="entry name" value="NUCLEAR PORE COMPLEX PROTEIN SIMILAR TO S. CEREVISIAE NUP2 (EUROFUNG)"/>
    <property type="match status" value="1"/>
</dbReference>
<dbReference type="Proteomes" id="UP001530293">
    <property type="component" value="Unassembled WGS sequence"/>
</dbReference>
<dbReference type="InterPro" id="IPR015007">
    <property type="entry name" value="NUP2/50/61"/>
</dbReference>
<dbReference type="InterPro" id="IPR053074">
    <property type="entry name" value="NPC_Nucleoporin"/>
</dbReference>
<feature type="region of interest" description="Disordered" evidence="8">
    <location>
        <begin position="1"/>
        <end position="158"/>
    </location>
</feature>
<dbReference type="Pfam" id="PF00638">
    <property type="entry name" value="Ran_BP1"/>
    <property type="match status" value="1"/>
</dbReference>
<dbReference type="Gene3D" id="2.30.29.30">
    <property type="entry name" value="Pleckstrin-homology domain (PH domain)/Phosphotyrosine-binding domain (PTB)"/>
    <property type="match status" value="1"/>
</dbReference>
<feature type="compositionally biased region" description="Low complexity" evidence="8">
    <location>
        <begin position="54"/>
        <end position="75"/>
    </location>
</feature>
<dbReference type="EMBL" id="JALLBG020000312">
    <property type="protein sequence ID" value="KAL3756273.1"/>
    <property type="molecule type" value="Genomic_DNA"/>
</dbReference>
<dbReference type="SUPFAM" id="SSF50729">
    <property type="entry name" value="PH domain-like"/>
    <property type="match status" value="1"/>
</dbReference>
<dbReference type="AlphaFoldDB" id="A0ABD3LWZ5"/>
<evidence type="ECO:0000256" key="7">
    <source>
        <dbReference type="ARBA" id="ARBA00023242"/>
    </source>
</evidence>
<organism evidence="10 11">
    <name type="scientific">Discostella pseudostelligera</name>
    <dbReference type="NCBI Taxonomy" id="259834"/>
    <lineage>
        <taxon>Eukaryota</taxon>
        <taxon>Sar</taxon>
        <taxon>Stramenopiles</taxon>
        <taxon>Ochrophyta</taxon>
        <taxon>Bacillariophyta</taxon>
        <taxon>Coscinodiscophyceae</taxon>
        <taxon>Thalassiosirophycidae</taxon>
        <taxon>Stephanodiscales</taxon>
        <taxon>Stephanodiscaceae</taxon>
        <taxon>Discostella</taxon>
    </lineage>
</organism>
<evidence type="ECO:0000256" key="8">
    <source>
        <dbReference type="SAM" id="MobiDB-lite"/>
    </source>
</evidence>
<keyword evidence="6" id="KW-0906">Nuclear pore complex</keyword>
<dbReference type="CDD" id="cd13170">
    <property type="entry name" value="RanBD_NUP50"/>
    <property type="match status" value="1"/>
</dbReference>
<feature type="compositionally biased region" description="Polar residues" evidence="8">
    <location>
        <begin position="328"/>
        <end position="339"/>
    </location>
</feature>
<dbReference type="GO" id="GO:0005643">
    <property type="term" value="C:nuclear pore"/>
    <property type="evidence" value="ECO:0007669"/>
    <property type="project" value="UniProtKB-SubCell"/>
</dbReference>
<comment type="caution">
    <text evidence="10">The sequence shown here is derived from an EMBL/GenBank/DDBJ whole genome shotgun (WGS) entry which is preliminary data.</text>
</comment>
<proteinExistence type="predicted"/>
<feature type="region of interest" description="Disordered" evidence="8">
    <location>
        <begin position="233"/>
        <end position="271"/>
    </location>
</feature>
<dbReference type="PROSITE" id="PS50196">
    <property type="entry name" value="RANBD1"/>
    <property type="match status" value="1"/>
</dbReference>
<evidence type="ECO:0000313" key="11">
    <source>
        <dbReference type="Proteomes" id="UP001530293"/>
    </source>
</evidence>
<feature type="compositionally biased region" description="Low complexity" evidence="8">
    <location>
        <begin position="140"/>
        <end position="155"/>
    </location>
</feature>
<dbReference type="InterPro" id="IPR011993">
    <property type="entry name" value="PH-like_dom_sf"/>
</dbReference>
<evidence type="ECO:0000256" key="2">
    <source>
        <dbReference type="ARBA" id="ARBA00022448"/>
    </source>
</evidence>
<keyword evidence="4" id="KW-0653">Protein transport</keyword>
<keyword evidence="3" id="KW-0509">mRNA transport</keyword>
<keyword evidence="2" id="KW-0813">Transport</keyword>
<keyword evidence="11" id="KW-1185">Reference proteome</keyword>
<evidence type="ECO:0000256" key="6">
    <source>
        <dbReference type="ARBA" id="ARBA00023132"/>
    </source>
</evidence>
<evidence type="ECO:0000259" key="9">
    <source>
        <dbReference type="PROSITE" id="PS50196"/>
    </source>
</evidence>
<dbReference type="GO" id="GO:0051028">
    <property type="term" value="P:mRNA transport"/>
    <property type="evidence" value="ECO:0007669"/>
    <property type="project" value="UniProtKB-KW"/>
</dbReference>
<evidence type="ECO:0000256" key="5">
    <source>
        <dbReference type="ARBA" id="ARBA00023010"/>
    </source>
</evidence>
<protein>
    <recommendedName>
        <fullName evidence="9">RanBD1 domain-containing protein</fullName>
    </recommendedName>
</protein>
<evidence type="ECO:0000256" key="3">
    <source>
        <dbReference type="ARBA" id="ARBA00022816"/>
    </source>
</evidence>